<sequence>MPPAVWERIQEGNKFNVERRPHYPVNEIRLSTGKVVDSYRDGAEIVERKHTQLAEIKEETAFGYLAAMSRKYSPGEEIADSPRNRDEFPELVGEPLDGVMILEVPPQRIDVPRAILERAAELDVTIRDSEGKEYTL</sequence>
<keyword evidence="2" id="KW-1185">Reference proteome</keyword>
<dbReference type="RefSeq" id="WP_187224383.1">
    <property type="nucleotide sequence ID" value="NZ_JABVED010000027.1"/>
</dbReference>
<gene>
    <name evidence="1" type="ORF">GPZ80_29530</name>
</gene>
<evidence type="ECO:0008006" key="3">
    <source>
        <dbReference type="Google" id="ProtNLM"/>
    </source>
</evidence>
<dbReference type="Proteomes" id="UP000734823">
    <property type="component" value="Unassembled WGS sequence"/>
</dbReference>
<protein>
    <recommendedName>
        <fullName evidence="3">ASCH domain-containing protein</fullName>
    </recommendedName>
</protein>
<name>A0ABR7LG14_9PSEU</name>
<reference evidence="1 2" key="1">
    <citation type="submission" date="2020-06" db="EMBL/GenBank/DDBJ databases">
        <title>Actinokineospora xiongansis sp. nov., isolated from soil of Baiyangdian.</title>
        <authorList>
            <person name="Zhang X."/>
        </authorList>
    </citation>
    <scope>NUCLEOTIDE SEQUENCE [LARGE SCALE GENOMIC DNA]</scope>
    <source>
        <strain evidence="1 2">HBU206404</strain>
    </source>
</reference>
<dbReference type="EMBL" id="JABVED010000027">
    <property type="protein sequence ID" value="MBC6451309.1"/>
    <property type="molecule type" value="Genomic_DNA"/>
</dbReference>
<accession>A0ABR7LG14</accession>
<organism evidence="1 2">
    <name type="scientific">Actinokineospora xionganensis</name>
    <dbReference type="NCBI Taxonomy" id="2684470"/>
    <lineage>
        <taxon>Bacteria</taxon>
        <taxon>Bacillati</taxon>
        <taxon>Actinomycetota</taxon>
        <taxon>Actinomycetes</taxon>
        <taxon>Pseudonocardiales</taxon>
        <taxon>Pseudonocardiaceae</taxon>
        <taxon>Actinokineospora</taxon>
    </lineage>
</organism>
<proteinExistence type="predicted"/>
<comment type="caution">
    <text evidence="1">The sequence shown here is derived from an EMBL/GenBank/DDBJ whole genome shotgun (WGS) entry which is preliminary data.</text>
</comment>
<evidence type="ECO:0000313" key="2">
    <source>
        <dbReference type="Proteomes" id="UP000734823"/>
    </source>
</evidence>
<evidence type="ECO:0000313" key="1">
    <source>
        <dbReference type="EMBL" id="MBC6451309.1"/>
    </source>
</evidence>